<gene>
    <name evidence="1" type="ORF">AVEN_178665_1</name>
</gene>
<dbReference type="EMBL" id="BGPR01002473">
    <property type="protein sequence ID" value="GBM74079.1"/>
    <property type="molecule type" value="Genomic_DNA"/>
</dbReference>
<comment type="caution">
    <text evidence="1">The sequence shown here is derived from an EMBL/GenBank/DDBJ whole genome shotgun (WGS) entry which is preliminary data.</text>
</comment>
<keyword evidence="2" id="KW-1185">Reference proteome</keyword>
<organism evidence="1 2">
    <name type="scientific">Araneus ventricosus</name>
    <name type="common">Orbweaver spider</name>
    <name type="synonym">Epeira ventricosa</name>
    <dbReference type="NCBI Taxonomy" id="182803"/>
    <lineage>
        <taxon>Eukaryota</taxon>
        <taxon>Metazoa</taxon>
        <taxon>Ecdysozoa</taxon>
        <taxon>Arthropoda</taxon>
        <taxon>Chelicerata</taxon>
        <taxon>Arachnida</taxon>
        <taxon>Araneae</taxon>
        <taxon>Araneomorphae</taxon>
        <taxon>Entelegynae</taxon>
        <taxon>Araneoidea</taxon>
        <taxon>Araneidae</taxon>
        <taxon>Araneus</taxon>
    </lineage>
</organism>
<dbReference type="AlphaFoldDB" id="A0A4Y2I9Y2"/>
<sequence>MVSFDRCFAPDGVPWLTAICCPSGIVLDRRRTLSSVKRYVTHCSDAQLRCSRVPASGPPFMQCSIQFGGIWAFLQQQRAATPAVALVSSGVWHCNGSDRLPLW</sequence>
<dbReference type="Proteomes" id="UP000499080">
    <property type="component" value="Unassembled WGS sequence"/>
</dbReference>
<evidence type="ECO:0000313" key="2">
    <source>
        <dbReference type="Proteomes" id="UP000499080"/>
    </source>
</evidence>
<proteinExistence type="predicted"/>
<reference evidence="1 2" key="1">
    <citation type="journal article" date="2019" name="Sci. Rep.">
        <title>Orb-weaving spider Araneus ventricosus genome elucidates the spidroin gene catalogue.</title>
        <authorList>
            <person name="Kono N."/>
            <person name="Nakamura H."/>
            <person name="Ohtoshi R."/>
            <person name="Moran D.A.P."/>
            <person name="Shinohara A."/>
            <person name="Yoshida Y."/>
            <person name="Fujiwara M."/>
            <person name="Mori M."/>
            <person name="Tomita M."/>
            <person name="Arakawa K."/>
        </authorList>
    </citation>
    <scope>NUCLEOTIDE SEQUENCE [LARGE SCALE GENOMIC DNA]</scope>
</reference>
<name>A0A4Y2I9Y2_ARAVE</name>
<accession>A0A4Y2I9Y2</accession>
<protein>
    <submittedName>
        <fullName evidence="1">Uncharacterized protein</fullName>
    </submittedName>
</protein>
<evidence type="ECO:0000313" key="1">
    <source>
        <dbReference type="EMBL" id="GBM74079.1"/>
    </source>
</evidence>